<feature type="domain" description="PAC" evidence="5">
    <location>
        <begin position="101"/>
        <end position="153"/>
    </location>
</feature>
<accession>A0ABV7CPL4</accession>
<reference evidence="7" key="1">
    <citation type="journal article" date="2019" name="Int. J. Syst. Evol. Microbiol.">
        <title>The Global Catalogue of Microorganisms (GCM) 10K type strain sequencing project: providing services to taxonomists for standard genome sequencing and annotation.</title>
        <authorList>
            <consortium name="The Broad Institute Genomics Platform"/>
            <consortium name="The Broad Institute Genome Sequencing Center for Infectious Disease"/>
            <person name="Wu L."/>
            <person name="Ma J."/>
        </authorList>
    </citation>
    <scope>NUCLEOTIDE SEQUENCE [LARGE SCALE GENOMIC DNA]</scope>
    <source>
        <strain evidence="7">KCTC 42730</strain>
    </source>
</reference>
<evidence type="ECO:0000259" key="5">
    <source>
        <dbReference type="PROSITE" id="PS50113"/>
    </source>
</evidence>
<proteinExistence type="predicted"/>
<comment type="caution">
    <text evidence="6">The sequence shown here is derived from an EMBL/GenBank/DDBJ whole genome shotgun (WGS) entry which is preliminary data.</text>
</comment>
<keyword evidence="2" id="KW-0288">FMN</keyword>
<dbReference type="EMBL" id="JBHRSD010000043">
    <property type="protein sequence ID" value="MFC3034562.1"/>
    <property type="molecule type" value="Genomic_DNA"/>
</dbReference>
<dbReference type="CDD" id="cd00130">
    <property type="entry name" value="PAS"/>
    <property type="match status" value="1"/>
</dbReference>
<evidence type="ECO:0000256" key="2">
    <source>
        <dbReference type="ARBA" id="ARBA00022643"/>
    </source>
</evidence>
<evidence type="ECO:0000313" key="7">
    <source>
        <dbReference type="Proteomes" id="UP001595453"/>
    </source>
</evidence>
<dbReference type="InterPro" id="IPR035965">
    <property type="entry name" value="PAS-like_dom_sf"/>
</dbReference>
<protein>
    <submittedName>
        <fullName evidence="6">PAS domain-containing protein</fullName>
    </submittedName>
</protein>
<organism evidence="6 7">
    <name type="scientific">Pseudoalteromonas fenneropenaei</name>
    <dbReference type="NCBI Taxonomy" id="1737459"/>
    <lineage>
        <taxon>Bacteria</taxon>
        <taxon>Pseudomonadati</taxon>
        <taxon>Pseudomonadota</taxon>
        <taxon>Gammaproteobacteria</taxon>
        <taxon>Alteromonadales</taxon>
        <taxon>Pseudoalteromonadaceae</taxon>
        <taxon>Pseudoalteromonas</taxon>
    </lineage>
</organism>
<dbReference type="InterPro" id="IPR001610">
    <property type="entry name" value="PAC"/>
</dbReference>
<gene>
    <name evidence="6" type="ORF">ACFOEE_18840</name>
</gene>
<dbReference type="RefSeq" id="WP_377128089.1">
    <property type="nucleotide sequence ID" value="NZ_JBHRSD010000043.1"/>
</dbReference>
<dbReference type="PROSITE" id="PS50112">
    <property type="entry name" value="PAS"/>
    <property type="match status" value="1"/>
</dbReference>
<dbReference type="Gene3D" id="3.30.450.20">
    <property type="entry name" value="PAS domain"/>
    <property type="match status" value="1"/>
</dbReference>
<dbReference type="Pfam" id="PF13426">
    <property type="entry name" value="PAS_9"/>
    <property type="match status" value="1"/>
</dbReference>
<keyword evidence="7" id="KW-1185">Reference proteome</keyword>
<name>A0ABV7CPL4_9GAMM</name>
<dbReference type="PANTHER" id="PTHR47429:SF8">
    <property type="entry name" value="PHOTOTROPIN-1-LIKE"/>
    <property type="match status" value="1"/>
</dbReference>
<feature type="domain" description="PAS" evidence="4">
    <location>
        <begin position="24"/>
        <end position="74"/>
    </location>
</feature>
<keyword evidence="1" id="KW-0285">Flavoprotein</keyword>
<sequence length="360" mass="41220">MKKDEDKNLEELFFFSQLLQECSALELLKQILIFSHHAVVITDANQLNGYRIIYANPVFCRQTGYELAELVGNSPSILQGSDSNWPVIHRITPELRDKGYFHGSSVNYRKDGSKYAVEWSISEIRNELGDVSHYISFQRDLTQLHRMSDKIKKTNEVFKDFYLNMLHGKKAEAQPDLLELIKDNAKMYSGNIRQDDIPTSPTDRYFETSDQELGAFGRKVIKKAESAAFFWESNPIDEARVKTIIRALKAVENEIARIDLVGVTTRRLAAIADKLKEVANSVFFCRELNDGALIIDEVANSLRQEFNPSEFPIEVLLAFYKECAHWINDVFVQREAENIFLGETHVIAAGNQLLALLRHK</sequence>
<dbReference type="SUPFAM" id="SSF55785">
    <property type="entry name" value="PYP-like sensor domain (PAS domain)"/>
    <property type="match status" value="1"/>
</dbReference>
<keyword evidence="3" id="KW-0157">Chromophore</keyword>
<evidence type="ECO:0000256" key="3">
    <source>
        <dbReference type="ARBA" id="ARBA00022991"/>
    </source>
</evidence>
<dbReference type="Proteomes" id="UP001595453">
    <property type="component" value="Unassembled WGS sequence"/>
</dbReference>
<evidence type="ECO:0000313" key="6">
    <source>
        <dbReference type="EMBL" id="MFC3034562.1"/>
    </source>
</evidence>
<dbReference type="SMART" id="SM00086">
    <property type="entry name" value="PAC"/>
    <property type="match status" value="1"/>
</dbReference>
<dbReference type="InterPro" id="IPR000700">
    <property type="entry name" value="PAS-assoc_C"/>
</dbReference>
<dbReference type="InterPro" id="IPR000014">
    <property type="entry name" value="PAS"/>
</dbReference>
<evidence type="ECO:0000259" key="4">
    <source>
        <dbReference type="PROSITE" id="PS50112"/>
    </source>
</evidence>
<dbReference type="NCBIfam" id="TIGR00229">
    <property type="entry name" value="sensory_box"/>
    <property type="match status" value="1"/>
</dbReference>
<dbReference type="PANTHER" id="PTHR47429">
    <property type="entry name" value="PROTEIN TWIN LOV 1"/>
    <property type="match status" value="1"/>
</dbReference>
<dbReference type="PROSITE" id="PS50113">
    <property type="entry name" value="PAC"/>
    <property type="match status" value="1"/>
</dbReference>
<evidence type="ECO:0000256" key="1">
    <source>
        <dbReference type="ARBA" id="ARBA00022630"/>
    </source>
</evidence>